<reference evidence="1 2" key="1">
    <citation type="submission" date="2020-08" db="EMBL/GenBank/DDBJ databases">
        <title>Streptomyces sp. PSKA01 genome sequencing and assembly.</title>
        <authorList>
            <person name="Mandal S."/>
            <person name="Maiti P.K."/>
            <person name="Das P."/>
        </authorList>
    </citation>
    <scope>NUCLEOTIDE SEQUENCE [LARGE SCALE GENOMIC DNA]</scope>
    <source>
        <strain evidence="1 2">PSKA01</strain>
    </source>
</reference>
<sequence>MKRRVFIAGTLAVAGTGALPGLAEAHEGIDAALSGSSNAADIAYLESVFERNTGGY</sequence>
<evidence type="ECO:0000313" key="1">
    <source>
        <dbReference type="EMBL" id="MBC2907702.1"/>
    </source>
</evidence>
<accession>A0A7X1MDX4</accession>
<evidence type="ECO:0000313" key="2">
    <source>
        <dbReference type="Proteomes" id="UP000584670"/>
    </source>
</evidence>
<protein>
    <submittedName>
        <fullName evidence="1">Uncharacterized protein</fullName>
    </submittedName>
</protein>
<name>A0A7X1MDX4_9ACTN</name>
<dbReference type="EMBL" id="JACMSF010000087">
    <property type="protein sequence ID" value="MBC2907702.1"/>
    <property type="molecule type" value="Genomic_DNA"/>
</dbReference>
<dbReference type="Proteomes" id="UP000584670">
    <property type="component" value="Unassembled WGS sequence"/>
</dbReference>
<gene>
    <name evidence="1" type="ORF">H4N64_40600</name>
</gene>
<organism evidence="1 2">
    <name type="scientific">Streptomyces cupreus</name>
    <dbReference type="NCBI Taxonomy" id="2759956"/>
    <lineage>
        <taxon>Bacteria</taxon>
        <taxon>Bacillati</taxon>
        <taxon>Actinomycetota</taxon>
        <taxon>Actinomycetes</taxon>
        <taxon>Kitasatosporales</taxon>
        <taxon>Streptomycetaceae</taxon>
        <taxon>Streptomyces</taxon>
    </lineage>
</organism>
<keyword evidence="2" id="KW-1185">Reference proteome</keyword>
<proteinExistence type="predicted"/>
<dbReference type="RefSeq" id="WP_186287645.1">
    <property type="nucleotide sequence ID" value="NZ_JACMSF010000087.1"/>
</dbReference>
<dbReference type="AlphaFoldDB" id="A0A7X1MDX4"/>
<comment type="caution">
    <text evidence="1">The sequence shown here is derived from an EMBL/GenBank/DDBJ whole genome shotgun (WGS) entry which is preliminary data.</text>
</comment>